<accession>A0A1X0RKB8</accession>
<gene>
    <name evidence="1" type="ORF">BCV71DRAFT_143922</name>
</gene>
<evidence type="ECO:0000313" key="2">
    <source>
        <dbReference type="Proteomes" id="UP000242381"/>
    </source>
</evidence>
<dbReference type="AlphaFoldDB" id="A0A1X0RKB8"/>
<dbReference type="Proteomes" id="UP000242381">
    <property type="component" value="Unassembled WGS sequence"/>
</dbReference>
<reference evidence="1 2" key="1">
    <citation type="journal article" date="2016" name="Proc. Natl. Acad. Sci. U.S.A.">
        <title>Lipid metabolic changes in an early divergent fungus govern the establishment of a mutualistic symbiosis with endobacteria.</title>
        <authorList>
            <person name="Lastovetsky O.A."/>
            <person name="Gaspar M.L."/>
            <person name="Mondo S.J."/>
            <person name="LaButti K.M."/>
            <person name="Sandor L."/>
            <person name="Grigoriev I.V."/>
            <person name="Henry S.A."/>
            <person name="Pawlowska T.E."/>
        </authorList>
    </citation>
    <scope>NUCLEOTIDE SEQUENCE [LARGE SCALE GENOMIC DNA]</scope>
    <source>
        <strain evidence="1 2">ATCC 11559</strain>
    </source>
</reference>
<feature type="non-terminal residue" evidence="1">
    <location>
        <position position="142"/>
    </location>
</feature>
<proteinExistence type="predicted"/>
<evidence type="ECO:0000313" key="1">
    <source>
        <dbReference type="EMBL" id="ORE12371.1"/>
    </source>
</evidence>
<dbReference type="OMA" id="NELVNDQ"/>
<name>A0A1X0RKB8_RHIZD</name>
<dbReference type="EMBL" id="KV921688">
    <property type="protein sequence ID" value="ORE12371.1"/>
    <property type="molecule type" value="Genomic_DNA"/>
</dbReference>
<protein>
    <submittedName>
        <fullName evidence="1">Uncharacterized protein</fullName>
    </submittedName>
</protein>
<sequence>MNNQMNNRLIVNDEGVQRMIDNNLAMYYSNQMIIAQNMTHQPVNTIKAYSAKQEELKKWCLEQRFGDGEIVTDQKLGYFLPEYVMNRGRKLRRSPNGTPIALGRESVLAYVKAIADIYSKQKALGLNPHGPARGPLVRTFLD</sequence>
<organism evidence="1 2">
    <name type="scientific">Rhizopus microsporus</name>
    <dbReference type="NCBI Taxonomy" id="58291"/>
    <lineage>
        <taxon>Eukaryota</taxon>
        <taxon>Fungi</taxon>
        <taxon>Fungi incertae sedis</taxon>
        <taxon>Mucoromycota</taxon>
        <taxon>Mucoromycotina</taxon>
        <taxon>Mucoromycetes</taxon>
        <taxon>Mucorales</taxon>
        <taxon>Mucorineae</taxon>
        <taxon>Rhizopodaceae</taxon>
        <taxon>Rhizopus</taxon>
    </lineage>
</organism>
<dbReference type="VEuPathDB" id="FungiDB:BCV72DRAFT_249156"/>